<dbReference type="OrthoDB" id="5358398at2759"/>
<keyword evidence="1" id="KW-0812">Transmembrane</keyword>
<dbReference type="InterPro" id="IPR040841">
    <property type="entry name" value="Luciferase_dom"/>
</dbReference>
<dbReference type="STRING" id="1442369.A0A0D2GUX4"/>
<protein>
    <recommendedName>
        <fullName evidence="2">Luciferase domain-containing protein</fullName>
    </recommendedName>
</protein>
<evidence type="ECO:0000313" key="3">
    <source>
        <dbReference type="EMBL" id="KIX02063.1"/>
    </source>
</evidence>
<evidence type="ECO:0000256" key="1">
    <source>
        <dbReference type="SAM" id="Phobius"/>
    </source>
</evidence>
<feature type="transmembrane region" description="Helical" evidence="1">
    <location>
        <begin position="20"/>
        <end position="42"/>
    </location>
</feature>
<proteinExistence type="predicted"/>
<dbReference type="Pfam" id="PF17648">
    <property type="entry name" value="Luciferase"/>
    <property type="match status" value="1"/>
</dbReference>
<sequence length="270" mass="30462">MDLYTLPNITEPQPTASFLSLPSILFFISLTVFLVGLVHWCIQDYRLFKALGPGGPPYNVFGWIKVSIIIRPFTLADHETTRTEDYPDAGAHEEILALPERKGERPVIVGIAPQRQFSQCPGPEMNTRVLSLFSSAVTNNPKLLQKRVSGVEKHHSALFVHPSLLSKPENLSDTARISNGELGHIHGDTSLHLYFSPPDARVIIEKGWAQRHRLARTQPWWFGGGKNWWQIGETFLLIYAPRNEYEVDVLRTLIRASARFMTGEEGLVEP</sequence>
<dbReference type="InterPro" id="IPR048273">
    <property type="entry name" value="Luciferase"/>
</dbReference>
<dbReference type="RefSeq" id="XP_013269199.1">
    <property type="nucleotide sequence ID" value="XM_013413745.1"/>
</dbReference>
<reference evidence="3 4" key="1">
    <citation type="submission" date="2015-01" db="EMBL/GenBank/DDBJ databases">
        <title>The Genome Sequence of Rhinocladiella mackenzie CBS 650.93.</title>
        <authorList>
            <consortium name="The Broad Institute Genomics Platform"/>
            <person name="Cuomo C."/>
            <person name="de Hoog S."/>
            <person name="Gorbushina A."/>
            <person name="Stielow B."/>
            <person name="Teixiera M."/>
            <person name="Abouelleil A."/>
            <person name="Chapman S.B."/>
            <person name="Priest M."/>
            <person name="Young S.K."/>
            <person name="Wortman J."/>
            <person name="Nusbaum C."/>
            <person name="Birren B."/>
        </authorList>
    </citation>
    <scope>NUCLEOTIDE SEQUENCE [LARGE SCALE GENOMIC DNA]</scope>
    <source>
        <strain evidence="3 4">CBS 650.93</strain>
    </source>
</reference>
<dbReference type="GeneID" id="25296073"/>
<keyword evidence="1" id="KW-1133">Transmembrane helix</keyword>
<dbReference type="HOGENOM" id="CLU_063954_1_0_1"/>
<dbReference type="PANTHER" id="PTHR38695:SF1">
    <property type="entry name" value="AMINO ACID PERMEASE_ SLC12A DOMAIN-CONTAINING PROTEIN"/>
    <property type="match status" value="1"/>
</dbReference>
<dbReference type="VEuPathDB" id="FungiDB:Z518_08002"/>
<keyword evidence="4" id="KW-1185">Reference proteome</keyword>
<organism evidence="3 4">
    <name type="scientific">Rhinocladiella mackenziei CBS 650.93</name>
    <dbReference type="NCBI Taxonomy" id="1442369"/>
    <lineage>
        <taxon>Eukaryota</taxon>
        <taxon>Fungi</taxon>
        <taxon>Dikarya</taxon>
        <taxon>Ascomycota</taxon>
        <taxon>Pezizomycotina</taxon>
        <taxon>Eurotiomycetes</taxon>
        <taxon>Chaetothyriomycetidae</taxon>
        <taxon>Chaetothyriales</taxon>
        <taxon>Herpotrichiellaceae</taxon>
        <taxon>Rhinocladiella</taxon>
    </lineage>
</organism>
<evidence type="ECO:0000313" key="4">
    <source>
        <dbReference type="Proteomes" id="UP000053617"/>
    </source>
</evidence>
<name>A0A0D2GUX4_9EURO</name>
<gene>
    <name evidence="3" type="ORF">Z518_08002</name>
</gene>
<dbReference type="EMBL" id="KN847480">
    <property type="protein sequence ID" value="KIX02063.1"/>
    <property type="molecule type" value="Genomic_DNA"/>
</dbReference>
<dbReference type="AlphaFoldDB" id="A0A0D2GUX4"/>
<dbReference type="PANTHER" id="PTHR38695">
    <property type="entry name" value="AMINO ACID PERMEASE_ SLC12A DOMAIN-CONTAINING PROTEIN"/>
    <property type="match status" value="1"/>
</dbReference>
<accession>A0A0D2GUX4</accession>
<feature type="domain" description="Luciferase" evidence="2">
    <location>
        <begin position="180"/>
        <end position="257"/>
    </location>
</feature>
<dbReference type="Proteomes" id="UP000053617">
    <property type="component" value="Unassembled WGS sequence"/>
</dbReference>
<keyword evidence="1" id="KW-0472">Membrane</keyword>
<evidence type="ECO:0000259" key="2">
    <source>
        <dbReference type="Pfam" id="PF17648"/>
    </source>
</evidence>